<feature type="region of interest" description="Disordered" evidence="1">
    <location>
        <begin position="1"/>
        <end position="47"/>
    </location>
</feature>
<name>A0AAV4V9F0_CAEEX</name>
<protein>
    <submittedName>
        <fullName evidence="2">Uncharacterized protein</fullName>
    </submittedName>
</protein>
<dbReference type="EMBL" id="BPLR01014163">
    <property type="protein sequence ID" value="GIY66880.1"/>
    <property type="molecule type" value="Genomic_DNA"/>
</dbReference>
<reference evidence="2 3" key="1">
    <citation type="submission" date="2021-06" db="EMBL/GenBank/DDBJ databases">
        <title>Caerostris extrusa draft genome.</title>
        <authorList>
            <person name="Kono N."/>
            <person name="Arakawa K."/>
        </authorList>
    </citation>
    <scope>NUCLEOTIDE SEQUENCE [LARGE SCALE GENOMIC DNA]</scope>
</reference>
<organism evidence="2 3">
    <name type="scientific">Caerostris extrusa</name>
    <name type="common">Bark spider</name>
    <name type="synonym">Caerostris bankana</name>
    <dbReference type="NCBI Taxonomy" id="172846"/>
    <lineage>
        <taxon>Eukaryota</taxon>
        <taxon>Metazoa</taxon>
        <taxon>Ecdysozoa</taxon>
        <taxon>Arthropoda</taxon>
        <taxon>Chelicerata</taxon>
        <taxon>Arachnida</taxon>
        <taxon>Araneae</taxon>
        <taxon>Araneomorphae</taxon>
        <taxon>Entelegynae</taxon>
        <taxon>Araneoidea</taxon>
        <taxon>Araneidae</taxon>
        <taxon>Caerostris</taxon>
    </lineage>
</organism>
<evidence type="ECO:0000256" key="1">
    <source>
        <dbReference type="SAM" id="MobiDB-lite"/>
    </source>
</evidence>
<dbReference type="Proteomes" id="UP001054945">
    <property type="component" value="Unassembled WGS sequence"/>
</dbReference>
<sequence length="95" mass="11021">MKNYRKALERFERGEKMKERERQREKKTPSSSGEERDAGGCCSTSPEIRRGEKANIDIHLNEEGAKESCKSGVIISLWEEFEALAYYAEFWKSGR</sequence>
<keyword evidence="3" id="KW-1185">Reference proteome</keyword>
<evidence type="ECO:0000313" key="2">
    <source>
        <dbReference type="EMBL" id="GIY66880.1"/>
    </source>
</evidence>
<feature type="compositionally biased region" description="Basic and acidic residues" evidence="1">
    <location>
        <begin position="1"/>
        <end position="38"/>
    </location>
</feature>
<dbReference type="AlphaFoldDB" id="A0AAV4V9F0"/>
<gene>
    <name evidence="2" type="ORF">CEXT_773101</name>
</gene>
<proteinExistence type="predicted"/>
<accession>A0AAV4V9F0</accession>
<comment type="caution">
    <text evidence="2">The sequence shown here is derived from an EMBL/GenBank/DDBJ whole genome shotgun (WGS) entry which is preliminary data.</text>
</comment>
<evidence type="ECO:0000313" key="3">
    <source>
        <dbReference type="Proteomes" id="UP001054945"/>
    </source>
</evidence>